<dbReference type="EMBL" id="RWJN01000151">
    <property type="protein sequence ID" value="TCD66055.1"/>
    <property type="molecule type" value="Genomic_DNA"/>
</dbReference>
<sequence length="820" mass="90044">MSMASFSNNQVFRIINVKGGTALDLSGGDNTTIMGYQWHGGDNQKWRVIDNGNNEWKFQNVGTGRYIYIDGYAQDGTAVIAHESNGTGFNIWQDEHDPSTYRVFVPNTRQNFDLSDHGNSTDGTKVTLWGKWEGKNQTWRFEPVRLQLALPSTIVMSEPYDANFYFHVKDLESTKVRLAPFIPSLHGEPFLTGCRDDPDTFAHLPWGPFATTEEFVETVMTKRIQPSPERVLFAILDKTKATPEGTSVPVAGIIDALLSKGSGHLPTEAFPLPEDAANFDPIVLQMQGWITVDPERMIHVKFSIPAADHNEELQRLLDWFTNVAVAHDTTVKFLLTYANVYTKPKPKRHIILPFTTPQDVFILSLRNLLFLENVKPPETSIPIVLLPCSEPASRRAATHLRSSFYDMRPGVLQAHNLSSVIQPVSDHKLHLIKSSPSTPYLPWITRDTSPGPPRSLLTAAGDPYLEEPEPEVFVTPTTCSPGDLIWIEDTVDRGQYHGVTAGPVLHDINNPGKQWLLTVGDGALPRPPQVLGHEVTKTSPPTVDDVPRGVFKFAEGDGADLLASLRFALNCDAEDFARSQIRGIGRPQVEELAALGYTQWLQKREVVARRAESCRIGTCRLAENVLVASAEPTNRQTSSQPAGSRTSSAQGVLSSSAEPLHAVNWALIELSDDFGAPTNSYLGPRIRQPEPGMPVRLAWKMGPYGLPSEYAKGFISRAPAYQVDVYHNGPEFEAEVVKAYINREFAGASHAGSAIFTGESEEGGDVVGYVSGGVDFGTQFSFGPITFGVGTETVLRRIEQFRDVPAGSMALADTGAVKGG</sequence>
<feature type="domain" description="Ricin B lectin" evidence="2">
    <location>
        <begin position="9"/>
        <end position="142"/>
    </location>
</feature>
<dbReference type="AlphaFoldDB" id="A0A4R0RJI8"/>
<dbReference type="Gene3D" id="3.40.630.30">
    <property type="match status" value="1"/>
</dbReference>
<name>A0A4R0RJI8_9APHY</name>
<accession>A0A4R0RJI8</accession>
<dbReference type="InterPro" id="IPR035992">
    <property type="entry name" value="Ricin_B-like_lectins"/>
</dbReference>
<dbReference type="OrthoDB" id="2131701at2759"/>
<dbReference type="PROSITE" id="PS50231">
    <property type="entry name" value="RICIN_B_LECTIN"/>
    <property type="match status" value="1"/>
</dbReference>
<dbReference type="Proteomes" id="UP000292702">
    <property type="component" value="Unassembled WGS sequence"/>
</dbReference>
<dbReference type="Gene3D" id="2.80.10.50">
    <property type="match status" value="1"/>
</dbReference>
<evidence type="ECO:0000256" key="1">
    <source>
        <dbReference type="SAM" id="MobiDB-lite"/>
    </source>
</evidence>
<evidence type="ECO:0000259" key="2">
    <source>
        <dbReference type="SMART" id="SM00458"/>
    </source>
</evidence>
<dbReference type="SUPFAM" id="SSF50370">
    <property type="entry name" value="Ricin B-like lectins"/>
    <property type="match status" value="1"/>
</dbReference>
<evidence type="ECO:0000313" key="4">
    <source>
        <dbReference type="Proteomes" id="UP000292702"/>
    </source>
</evidence>
<dbReference type="Pfam" id="PF14200">
    <property type="entry name" value="RicinB_lectin_2"/>
    <property type="match status" value="1"/>
</dbReference>
<dbReference type="SMART" id="SM00458">
    <property type="entry name" value="RICIN"/>
    <property type="match status" value="1"/>
</dbReference>
<comment type="caution">
    <text evidence="3">The sequence shown here is derived from an EMBL/GenBank/DDBJ whole genome shotgun (WGS) entry which is preliminary data.</text>
</comment>
<organism evidence="3 4">
    <name type="scientific">Steccherinum ochraceum</name>
    <dbReference type="NCBI Taxonomy" id="92696"/>
    <lineage>
        <taxon>Eukaryota</taxon>
        <taxon>Fungi</taxon>
        <taxon>Dikarya</taxon>
        <taxon>Basidiomycota</taxon>
        <taxon>Agaricomycotina</taxon>
        <taxon>Agaricomycetes</taxon>
        <taxon>Polyporales</taxon>
        <taxon>Steccherinaceae</taxon>
        <taxon>Steccherinum</taxon>
    </lineage>
</organism>
<dbReference type="InterPro" id="IPR000772">
    <property type="entry name" value="Ricin_B_lectin"/>
</dbReference>
<keyword evidence="4" id="KW-1185">Reference proteome</keyword>
<feature type="region of interest" description="Disordered" evidence="1">
    <location>
        <begin position="631"/>
        <end position="653"/>
    </location>
</feature>
<reference evidence="3 4" key="1">
    <citation type="submission" date="2018-11" db="EMBL/GenBank/DDBJ databases">
        <title>Genome assembly of Steccherinum ochraceum LE-BIN_3174, the white-rot fungus of the Steccherinaceae family (The Residual Polyporoid clade, Polyporales, Basidiomycota).</title>
        <authorList>
            <person name="Fedorova T.V."/>
            <person name="Glazunova O.A."/>
            <person name="Landesman E.O."/>
            <person name="Moiseenko K.V."/>
            <person name="Psurtseva N.V."/>
            <person name="Savinova O.S."/>
            <person name="Shakhova N.V."/>
            <person name="Tyazhelova T.V."/>
            <person name="Vasina D.V."/>
        </authorList>
    </citation>
    <scope>NUCLEOTIDE SEQUENCE [LARGE SCALE GENOMIC DNA]</scope>
    <source>
        <strain evidence="3 4">LE-BIN_3174</strain>
    </source>
</reference>
<evidence type="ECO:0000313" key="3">
    <source>
        <dbReference type="EMBL" id="TCD66055.1"/>
    </source>
</evidence>
<proteinExistence type="predicted"/>
<protein>
    <recommendedName>
        <fullName evidence="2">Ricin B lectin domain-containing protein</fullName>
    </recommendedName>
</protein>
<dbReference type="CDD" id="cd23422">
    <property type="entry name" value="beta-trefoil_Ricin_MPL_CNL"/>
    <property type="match status" value="1"/>
</dbReference>
<gene>
    <name evidence="3" type="ORF">EIP91_001863</name>
</gene>